<dbReference type="RefSeq" id="XP_030835358.1">
    <property type="nucleotide sequence ID" value="XM_030979498.1"/>
</dbReference>
<dbReference type="KEGG" id="spu:100894141"/>
<dbReference type="InterPro" id="IPR043313">
    <property type="entry name" value="LRMDA"/>
</dbReference>
<dbReference type="FunFam" id="3.80.10.10:FF:000695">
    <property type="entry name" value="leucine-rich melanocyte differentiation-associated protein"/>
    <property type="match status" value="1"/>
</dbReference>
<dbReference type="PANTHER" id="PTHR46282">
    <property type="entry name" value="LEUCINE-RICH MELANOCYTE DIFFERENTIATION-ASSOCIATED PROTEIN"/>
    <property type="match status" value="1"/>
</dbReference>
<dbReference type="FunCoup" id="A0A7M7NGC7">
    <property type="interactions" value="587"/>
</dbReference>
<dbReference type="Proteomes" id="UP000007110">
    <property type="component" value="Unassembled WGS sequence"/>
</dbReference>
<feature type="region of interest" description="Disordered" evidence="1">
    <location>
        <begin position="201"/>
        <end position="222"/>
    </location>
</feature>
<keyword evidence="3" id="KW-1185">Reference proteome</keyword>
<dbReference type="GO" id="GO:0030318">
    <property type="term" value="P:melanocyte differentiation"/>
    <property type="evidence" value="ECO:0000318"/>
    <property type="project" value="GO_Central"/>
</dbReference>
<organism evidence="2 3">
    <name type="scientific">Strongylocentrotus purpuratus</name>
    <name type="common">Purple sea urchin</name>
    <dbReference type="NCBI Taxonomy" id="7668"/>
    <lineage>
        <taxon>Eukaryota</taxon>
        <taxon>Metazoa</taxon>
        <taxon>Echinodermata</taxon>
        <taxon>Eleutherozoa</taxon>
        <taxon>Echinozoa</taxon>
        <taxon>Echinoidea</taxon>
        <taxon>Euechinoidea</taxon>
        <taxon>Echinacea</taxon>
        <taxon>Camarodonta</taxon>
        <taxon>Echinidea</taxon>
        <taxon>Strongylocentrotidae</taxon>
        <taxon>Strongylocentrotus</taxon>
    </lineage>
</organism>
<dbReference type="OMA" id="KNPACPN"/>
<dbReference type="AlphaFoldDB" id="A0A7M7NGC7"/>
<evidence type="ECO:0000256" key="1">
    <source>
        <dbReference type="SAM" id="MobiDB-lite"/>
    </source>
</evidence>
<dbReference type="Gene3D" id="3.80.10.10">
    <property type="entry name" value="Ribonuclease Inhibitor"/>
    <property type="match status" value="1"/>
</dbReference>
<evidence type="ECO:0000313" key="2">
    <source>
        <dbReference type="EnsemblMetazoa" id="XP_030835358"/>
    </source>
</evidence>
<reference evidence="2" key="2">
    <citation type="submission" date="2021-01" db="UniProtKB">
        <authorList>
            <consortium name="EnsemblMetazoa"/>
        </authorList>
    </citation>
    <scope>IDENTIFICATION</scope>
</reference>
<dbReference type="SUPFAM" id="SSF52058">
    <property type="entry name" value="L domain-like"/>
    <property type="match status" value="1"/>
</dbReference>
<dbReference type="GeneID" id="100894141"/>
<name>A0A7M7NGC7_STRPU</name>
<accession>A0A7M7NGC7</accession>
<dbReference type="OrthoDB" id="272149at2759"/>
<reference evidence="3" key="1">
    <citation type="submission" date="2015-02" db="EMBL/GenBank/DDBJ databases">
        <title>Genome sequencing for Strongylocentrotus purpuratus.</title>
        <authorList>
            <person name="Murali S."/>
            <person name="Liu Y."/>
            <person name="Vee V."/>
            <person name="English A."/>
            <person name="Wang M."/>
            <person name="Skinner E."/>
            <person name="Han Y."/>
            <person name="Muzny D.M."/>
            <person name="Worley K.C."/>
            <person name="Gibbs R.A."/>
        </authorList>
    </citation>
    <scope>NUCLEOTIDE SEQUENCE</scope>
</reference>
<dbReference type="CTD" id="83938"/>
<dbReference type="InterPro" id="IPR032675">
    <property type="entry name" value="LRR_dom_sf"/>
</dbReference>
<dbReference type="Pfam" id="PF14580">
    <property type="entry name" value="LRR_9"/>
    <property type="match status" value="1"/>
</dbReference>
<evidence type="ECO:0008006" key="4">
    <source>
        <dbReference type="Google" id="ProtNLM"/>
    </source>
</evidence>
<evidence type="ECO:0000313" key="3">
    <source>
        <dbReference type="Proteomes" id="UP000007110"/>
    </source>
</evidence>
<sequence length="249" mass="28353">MYEPSQAQENGSHSEQDFNERLGPIVEGTHLSYIEHACVKIPEELGTWYGSKVTRVDLSFNQITTLKGLERFPQLEELVMDNNALDDSLHVPLMPHLHTLHMNKNTISDINILVEKLQMSVPSLTFLSLLGNEACPNELSSSEKDEEDYQRYRYFVIYSIPTLRFLDHRAVSVKERNEAKRIGALMKVARPADVDDAEDALSSNSTLYSPLPSQARNTDGNPQGTYGRCKYVYYGRHSEGNRFIRNNDL</sequence>
<protein>
    <recommendedName>
        <fullName evidence="4">Leucine-rich melanocyte differentiation-associated protein</fullName>
    </recommendedName>
</protein>
<dbReference type="EnsemblMetazoa" id="XM_030979498">
    <property type="protein sequence ID" value="XP_030835358"/>
    <property type="gene ID" value="LOC100894141"/>
</dbReference>
<dbReference type="PANTHER" id="PTHR46282:SF2">
    <property type="entry name" value="LEUCINE-RICH MELANOCYTE DIFFERENTIATION-ASSOCIATED PROTEIN"/>
    <property type="match status" value="1"/>
</dbReference>
<proteinExistence type="predicted"/>
<dbReference type="InParanoid" id="A0A7M7NGC7"/>